<gene>
    <name evidence="10 11" type="primary">pdxA</name>
    <name evidence="11" type="ORF">WIGMOR_0021</name>
</gene>
<evidence type="ECO:0000256" key="9">
    <source>
        <dbReference type="ARBA" id="ARBA00023285"/>
    </source>
</evidence>
<dbReference type="HOGENOM" id="CLU_040168_2_0_6"/>
<keyword evidence="7 10" id="KW-0520">NAD</keyword>
<evidence type="ECO:0000256" key="7">
    <source>
        <dbReference type="ARBA" id="ARBA00023027"/>
    </source>
</evidence>
<dbReference type="GO" id="GO:0042823">
    <property type="term" value="P:pyridoxal phosphate biosynthetic process"/>
    <property type="evidence" value="ECO:0007669"/>
    <property type="project" value="UniProtKB-UniRule"/>
</dbReference>
<comment type="cofactor">
    <cofactor evidence="10">
        <name>Zn(2+)</name>
        <dbReference type="ChEBI" id="CHEBI:29105"/>
    </cofactor>
    <cofactor evidence="10">
        <name>Mg(2+)</name>
        <dbReference type="ChEBI" id="CHEBI:18420"/>
    </cofactor>
    <cofactor evidence="10">
        <name>Co(2+)</name>
        <dbReference type="ChEBI" id="CHEBI:48828"/>
    </cofactor>
    <text evidence="10">Binds 1 divalent metal cation per subunit. Can use ions such as Zn(2+), Mg(2+) or Co(2+).</text>
</comment>
<evidence type="ECO:0000256" key="8">
    <source>
        <dbReference type="ARBA" id="ARBA00023096"/>
    </source>
</evidence>
<feature type="binding site" evidence="10">
    <location>
        <position position="266"/>
    </location>
    <ligand>
        <name>a divalent metal cation</name>
        <dbReference type="ChEBI" id="CHEBI:60240"/>
        <note>ligand shared between dimeric partners</note>
    </ligand>
</feature>
<evidence type="ECO:0000256" key="3">
    <source>
        <dbReference type="ARBA" id="ARBA00022833"/>
    </source>
</evidence>
<dbReference type="Gene3D" id="3.40.718.10">
    <property type="entry name" value="Isopropylmalate Dehydrogenase"/>
    <property type="match status" value="1"/>
</dbReference>
<comment type="pathway">
    <text evidence="10">Cofactor biosynthesis; pyridoxine 5'-phosphate biosynthesis; pyridoxine 5'-phosphate from D-erythrose 4-phosphate: step 4/5.</text>
</comment>
<dbReference type="RefSeq" id="WP_014353821.1">
    <property type="nucleotide sequence ID" value="NC_016893.1"/>
</dbReference>
<feature type="binding site" evidence="10">
    <location>
        <position position="292"/>
    </location>
    <ligand>
        <name>substrate</name>
    </ligand>
</feature>
<evidence type="ECO:0000313" key="12">
    <source>
        <dbReference type="Proteomes" id="UP000009061"/>
    </source>
</evidence>
<keyword evidence="5 10" id="KW-0521">NADP</keyword>
<comment type="subcellular location">
    <subcellularLocation>
        <location evidence="10">Cytoplasm</location>
    </subcellularLocation>
</comment>
<proteinExistence type="inferred from homology"/>
<comment type="similarity">
    <text evidence="10">Belongs to the PdxA family.</text>
</comment>
<sequence length="328" mass="36364">MKKIPRIVITPGEPAGIGPELVALISQYNWEAELVICCDPELLKNRAENIGIKLKLYYFNKNSPPQYTQPKKLAILPVKIAHTVTRGLLNIKNSSYVIETLIQACQGCIKNEFSALVTGPVNKKIIQDSGISFIGHTEFLTKIAKCQHSVMMLICDSLRIALATTHIPIKLVSNTITYSLIQRTLITICKTLINQFRISYPCIYVCGLNPHAGENGYIGTEEIKIIKPAIQSLKTLPCNIIGPISADSLFQNKYLKNADTILAMYHDQGLPILKYLGFGKSVNFTLGLPFIRTSVDHGTALDLLKPYEINHGSLYEAIKLAINLSKVK</sequence>
<dbReference type="GO" id="GO:0050897">
    <property type="term" value="F:cobalt ion binding"/>
    <property type="evidence" value="ECO:0007669"/>
    <property type="project" value="UniProtKB-UniRule"/>
</dbReference>
<feature type="binding site" evidence="10">
    <location>
        <position position="166"/>
    </location>
    <ligand>
        <name>a divalent metal cation</name>
        <dbReference type="ChEBI" id="CHEBI:60240"/>
        <note>ligand shared between dimeric partners</note>
    </ligand>
</feature>
<dbReference type="KEGG" id="wgl:WIGMOR_0021"/>
<dbReference type="PANTHER" id="PTHR30004">
    <property type="entry name" value="4-HYDROXYTHREONINE-4-PHOSPHATE DEHYDROGENASE"/>
    <property type="match status" value="1"/>
</dbReference>
<dbReference type="GO" id="GO:0008270">
    <property type="term" value="F:zinc ion binding"/>
    <property type="evidence" value="ECO:0007669"/>
    <property type="project" value="UniProtKB-UniRule"/>
</dbReference>
<dbReference type="Proteomes" id="UP000009061">
    <property type="component" value="Chromosome"/>
</dbReference>
<keyword evidence="6 10" id="KW-0560">Oxidoreductase</keyword>
<dbReference type="EMBL" id="CP003315">
    <property type="protein sequence ID" value="AFA40882.1"/>
    <property type="molecule type" value="Genomic_DNA"/>
</dbReference>
<feature type="binding site" evidence="10">
    <location>
        <position position="274"/>
    </location>
    <ligand>
        <name>substrate</name>
    </ligand>
</feature>
<keyword evidence="1 10" id="KW-0963">Cytoplasm</keyword>
<evidence type="ECO:0000256" key="6">
    <source>
        <dbReference type="ARBA" id="ARBA00023002"/>
    </source>
</evidence>
<feature type="binding site" evidence="10">
    <location>
        <position position="211"/>
    </location>
    <ligand>
        <name>a divalent metal cation</name>
        <dbReference type="ChEBI" id="CHEBI:60240"/>
        <note>ligand shared between dimeric partners</note>
    </ligand>
</feature>
<evidence type="ECO:0000256" key="2">
    <source>
        <dbReference type="ARBA" id="ARBA00022723"/>
    </source>
</evidence>
<comment type="function">
    <text evidence="10">Catalyzes the NAD(P)-dependent oxidation of 4-(phosphooxy)-L-threonine (HTP) into 2-amino-3-oxo-4-(phosphooxy)butyric acid which spontaneously decarboxylates to form 3-amino-2-oxopropyl phosphate (AHAP).</text>
</comment>
<dbReference type="GO" id="GO:0050570">
    <property type="term" value="F:4-hydroxythreonine-4-phosphate dehydrogenase activity"/>
    <property type="evidence" value="ECO:0007669"/>
    <property type="project" value="UniProtKB-UniRule"/>
</dbReference>
<comment type="subunit">
    <text evidence="10">Homodimer.</text>
</comment>
<dbReference type="Pfam" id="PF04166">
    <property type="entry name" value="PdxA"/>
    <property type="match status" value="1"/>
</dbReference>
<evidence type="ECO:0000256" key="4">
    <source>
        <dbReference type="ARBA" id="ARBA00022842"/>
    </source>
</evidence>
<dbReference type="HAMAP" id="MF_00536">
    <property type="entry name" value="PdxA"/>
    <property type="match status" value="1"/>
</dbReference>
<reference evidence="11 12" key="1">
    <citation type="journal article" date="2012" name="MBio">
        <title>Insight into the transmission biology and species-specific functional capabilities of tsetse (Diptera: glossinidae) obligate symbiont wigglesworthia.</title>
        <authorList>
            <person name="Rio R.V."/>
            <person name="Symula R.E."/>
            <person name="Wang J."/>
            <person name="Lohs C."/>
            <person name="Wu Y.N."/>
            <person name="Snyder A.K."/>
            <person name="Bjornson R.D."/>
            <person name="Oshima K."/>
            <person name="Biehl B.S."/>
            <person name="Perna N.T."/>
            <person name="Hattori M."/>
            <person name="Aksoy S."/>
        </authorList>
    </citation>
    <scope>NUCLEOTIDE SEQUENCE [LARGE SCALE GENOMIC DNA]</scope>
    <source>
        <strain evidence="11">WGM</strain>
    </source>
</reference>
<comment type="miscellaneous">
    <text evidence="10">The active site is located at the dimer interface.</text>
</comment>
<protein>
    <recommendedName>
        <fullName evidence="10">4-hydroxythreonine-4-phosphate dehydrogenase</fullName>
        <ecNumber evidence="10">1.1.1.262</ecNumber>
    </recommendedName>
    <alternativeName>
        <fullName evidence="10">4-(phosphohydroxy)-L-threonine dehydrogenase</fullName>
    </alternativeName>
</protein>
<evidence type="ECO:0000256" key="10">
    <source>
        <dbReference type="HAMAP-Rule" id="MF_00536"/>
    </source>
</evidence>
<name>H6Q499_WIGGL</name>
<keyword evidence="2 10" id="KW-0479">Metal-binding</keyword>
<keyword evidence="12" id="KW-1185">Reference proteome</keyword>
<dbReference type="GO" id="GO:0000287">
    <property type="term" value="F:magnesium ion binding"/>
    <property type="evidence" value="ECO:0007669"/>
    <property type="project" value="UniProtKB-UniRule"/>
</dbReference>
<evidence type="ECO:0000256" key="1">
    <source>
        <dbReference type="ARBA" id="ARBA00022490"/>
    </source>
</evidence>
<dbReference type="GO" id="GO:0051287">
    <property type="term" value="F:NAD binding"/>
    <property type="evidence" value="ECO:0007669"/>
    <property type="project" value="InterPro"/>
</dbReference>
<dbReference type="STRING" id="1142511.WIGMOR_0021"/>
<keyword evidence="9 10" id="KW-0170">Cobalt</keyword>
<evidence type="ECO:0000256" key="5">
    <source>
        <dbReference type="ARBA" id="ARBA00022857"/>
    </source>
</evidence>
<organism evidence="11 12">
    <name type="scientific">Wigglesworthia glossinidia endosymbiont of Glossina morsitans morsitans</name>
    <name type="common">Yale colony</name>
    <dbReference type="NCBI Taxonomy" id="1142511"/>
    <lineage>
        <taxon>Bacteria</taxon>
        <taxon>Pseudomonadati</taxon>
        <taxon>Pseudomonadota</taxon>
        <taxon>Gammaproteobacteria</taxon>
        <taxon>Enterobacterales</taxon>
        <taxon>Erwiniaceae</taxon>
        <taxon>Wigglesworthia</taxon>
    </lineage>
</organism>
<dbReference type="PANTHER" id="PTHR30004:SF5">
    <property type="entry name" value="4-HYDROXYTHREONINE-4-PHOSPHATE DEHYDROGENASE"/>
    <property type="match status" value="1"/>
</dbReference>
<dbReference type="GO" id="GO:0005737">
    <property type="term" value="C:cytoplasm"/>
    <property type="evidence" value="ECO:0007669"/>
    <property type="project" value="UniProtKB-SubCell"/>
</dbReference>
<comment type="catalytic activity">
    <reaction evidence="10">
        <text>4-(phosphooxy)-L-threonine + NAD(+) = 3-amino-2-oxopropyl phosphate + CO2 + NADH</text>
        <dbReference type="Rhea" id="RHEA:32275"/>
        <dbReference type="ChEBI" id="CHEBI:16526"/>
        <dbReference type="ChEBI" id="CHEBI:57279"/>
        <dbReference type="ChEBI" id="CHEBI:57540"/>
        <dbReference type="ChEBI" id="CHEBI:57945"/>
        <dbReference type="ChEBI" id="CHEBI:58452"/>
        <dbReference type="EC" id="1.1.1.262"/>
    </reaction>
</comment>
<dbReference type="UniPathway" id="UPA00244">
    <property type="reaction ID" value="UER00312"/>
</dbReference>
<dbReference type="GO" id="GO:0008615">
    <property type="term" value="P:pyridoxine biosynthetic process"/>
    <property type="evidence" value="ECO:0007669"/>
    <property type="project" value="UniProtKB-UniRule"/>
</dbReference>
<dbReference type="InterPro" id="IPR005255">
    <property type="entry name" value="PdxA_fam"/>
</dbReference>
<dbReference type="EC" id="1.1.1.262" evidence="10"/>
<keyword evidence="4 10" id="KW-0460">Magnesium</keyword>
<dbReference type="InterPro" id="IPR037510">
    <property type="entry name" value="PdxA"/>
</dbReference>
<dbReference type="SUPFAM" id="SSF53659">
    <property type="entry name" value="Isocitrate/Isopropylmalate dehydrogenase-like"/>
    <property type="match status" value="1"/>
</dbReference>
<dbReference type="NCBIfam" id="TIGR00557">
    <property type="entry name" value="pdxA"/>
    <property type="match status" value="1"/>
</dbReference>
<dbReference type="eggNOG" id="COG1995">
    <property type="taxonomic scope" value="Bacteria"/>
</dbReference>
<dbReference type="OrthoDB" id="9801783at2"/>
<dbReference type="AlphaFoldDB" id="H6Q499"/>
<feature type="binding site" evidence="10">
    <location>
        <position position="283"/>
    </location>
    <ligand>
        <name>substrate</name>
    </ligand>
</feature>
<keyword evidence="8 10" id="KW-0664">Pyridoxine biosynthesis</keyword>
<feature type="binding site" evidence="10">
    <location>
        <position position="136"/>
    </location>
    <ligand>
        <name>substrate</name>
    </ligand>
</feature>
<accession>H6Q499</accession>
<evidence type="ECO:0000313" key="11">
    <source>
        <dbReference type="EMBL" id="AFA40882.1"/>
    </source>
</evidence>
<keyword evidence="3 10" id="KW-0862">Zinc</keyword>
<feature type="binding site" evidence="10">
    <location>
        <position position="137"/>
    </location>
    <ligand>
        <name>substrate</name>
    </ligand>
</feature>